<evidence type="ECO:0000256" key="4">
    <source>
        <dbReference type="ARBA" id="ARBA00023002"/>
    </source>
</evidence>
<dbReference type="GO" id="GO:0005777">
    <property type="term" value="C:peroxisome"/>
    <property type="evidence" value="ECO:0007669"/>
    <property type="project" value="TreeGrafter"/>
</dbReference>
<dbReference type="GO" id="GO:0034599">
    <property type="term" value="P:cellular response to oxidative stress"/>
    <property type="evidence" value="ECO:0007669"/>
    <property type="project" value="InterPro"/>
</dbReference>
<gene>
    <name evidence="7" type="ORF">PNEJI1_002442</name>
</gene>
<dbReference type="GO" id="GO:0005739">
    <property type="term" value="C:mitochondrion"/>
    <property type="evidence" value="ECO:0007669"/>
    <property type="project" value="TreeGrafter"/>
</dbReference>
<evidence type="ECO:0000256" key="1">
    <source>
        <dbReference type="ARBA" id="ARBA00010505"/>
    </source>
</evidence>
<evidence type="ECO:0000256" key="5">
    <source>
        <dbReference type="ARBA" id="ARBA00023284"/>
    </source>
</evidence>
<evidence type="ECO:0000256" key="3">
    <source>
        <dbReference type="ARBA" id="ARBA00022862"/>
    </source>
</evidence>
<dbReference type="EMBL" id="CAKM01000261">
    <property type="protein sequence ID" value="CCJ30680.1"/>
    <property type="molecule type" value="Genomic_DNA"/>
</dbReference>
<dbReference type="Pfam" id="PF08534">
    <property type="entry name" value="Redoxin"/>
    <property type="match status" value="1"/>
</dbReference>
<evidence type="ECO:0000256" key="2">
    <source>
        <dbReference type="ARBA" id="ARBA00022559"/>
    </source>
</evidence>
<comment type="similarity">
    <text evidence="1">Belongs to the peroxiredoxin family. Prx5 subfamily.</text>
</comment>
<sequence>MAYGSAVSVYTDPVRAWGDSYNARNKILFLTDTDANFSRSLGWDLDLTAYGLGIRTHRYALVVQDGIVTYAGLEPDPGAVTVSGAQAVLAAL</sequence>
<feature type="domain" description="Redoxin" evidence="6">
    <location>
        <begin position="6"/>
        <end position="89"/>
    </location>
</feature>
<dbReference type="VEuPathDB" id="FungiDB:PNEJI1_002442"/>
<accession>L0PGA0</accession>
<dbReference type="Proteomes" id="UP000010422">
    <property type="component" value="Unassembled WGS sequence"/>
</dbReference>
<dbReference type="AlphaFoldDB" id="L0PGA0"/>
<dbReference type="PANTHER" id="PTHR10430:SF16">
    <property type="entry name" value="PEROXIREDOXIN-5, MITOCHONDRIAL"/>
    <property type="match status" value="1"/>
</dbReference>
<evidence type="ECO:0000313" key="7">
    <source>
        <dbReference type="EMBL" id="CCJ30680.1"/>
    </source>
</evidence>
<dbReference type="InterPro" id="IPR013740">
    <property type="entry name" value="Redoxin"/>
</dbReference>
<evidence type="ECO:0000259" key="6">
    <source>
        <dbReference type="Pfam" id="PF08534"/>
    </source>
</evidence>
<organism evidence="8">
    <name type="scientific">Pneumocystis jirovecii</name>
    <name type="common">Human pneumocystis pneumonia agent</name>
    <dbReference type="NCBI Taxonomy" id="42068"/>
    <lineage>
        <taxon>Eukaryota</taxon>
        <taxon>Fungi</taxon>
        <taxon>Dikarya</taxon>
        <taxon>Ascomycota</taxon>
        <taxon>Taphrinomycotina</taxon>
        <taxon>Pneumocystomycetes</taxon>
        <taxon>Pneumocystaceae</taxon>
        <taxon>Pneumocystis</taxon>
    </lineage>
</organism>
<dbReference type="GO" id="GO:0042744">
    <property type="term" value="P:hydrogen peroxide catabolic process"/>
    <property type="evidence" value="ECO:0007669"/>
    <property type="project" value="TreeGrafter"/>
</dbReference>
<keyword evidence="5" id="KW-0676">Redox-active center</keyword>
<dbReference type="InterPro" id="IPR037944">
    <property type="entry name" value="PRX5-like"/>
</dbReference>
<keyword evidence="2" id="KW-0575">Peroxidase</keyword>
<keyword evidence="4" id="KW-0560">Oxidoreductase</keyword>
<dbReference type="STRING" id="1209962.L0PGA0"/>
<reference evidence="7 8" key="1">
    <citation type="journal article" date="2012" name="MBio">
        <title>De novo assembly of the Pneumocystis jirovecii genome from a single bronchoalveolar lavage fluid specimen from a patient.</title>
        <authorList>
            <person name="Cisse O.H."/>
            <person name="Pagni M."/>
            <person name="Hauser P.M."/>
        </authorList>
    </citation>
    <scope>NUCLEOTIDE SEQUENCE [LARGE SCALE GENOMIC DNA]</scope>
    <source>
        <strain evidence="7 8">SE8</strain>
    </source>
</reference>
<dbReference type="SUPFAM" id="SSF52833">
    <property type="entry name" value="Thioredoxin-like"/>
    <property type="match status" value="1"/>
</dbReference>
<dbReference type="GO" id="GO:0045454">
    <property type="term" value="P:cell redox homeostasis"/>
    <property type="evidence" value="ECO:0007669"/>
    <property type="project" value="TreeGrafter"/>
</dbReference>
<dbReference type="GO" id="GO:0008379">
    <property type="term" value="F:thioredoxin peroxidase activity"/>
    <property type="evidence" value="ECO:0007669"/>
    <property type="project" value="InterPro"/>
</dbReference>
<name>L0PGA0_PNEJI</name>
<proteinExistence type="inferred from homology"/>
<evidence type="ECO:0000313" key="8">
    <source>
        <dbReference type="Proteomes" id="UP000010422"/>
    </source>
</evidence>
<protein>
    <recommendedName>
        <fullName evidence="6">Redoxin domain-containing protein</fullName>
    </recommendedName>
</protein>
<comment type="caution">
    <text evidence="7">The sequence shown here is derived from an EMBL/GenBank/DDBJ whole genome shotgun (WGS) entry which is preliminary data.</text>
</comment>
<dbReference type="InterPro" id="IPR036249">
    <property type="entry name" value="Thioredoxin-like_sf"/>
</dbReference>
<keyword evidence="3" id="KW-0049">Antioxidant</keyword>
<dbReference type="Gene3D" id="3.40.30.10">
    <property type="entry name" value="Glutaredoxin"/>
    <property type="match status" value="1"/>
</dbReference>
<dbReference type="InParanoid" id="L0PGA0"/>
<dbReference type="PANTHER" id="PTHR10430">
    <property type="entry name" value="PEROXIREDOXIN"/>
    <property type="match status" value="1"/>
</dbReference>